<name>A0A345L4Y1_9CAUD</name>
<reference evidence="1 2" key="1">
    <citation type="submission" date="2018-06" db="EMBL/GenBank/DDBJ databases">
        <authorList>
            <person name="Burkert N.A."/>
            <person name="Costello E."/>
            <person name="Grana D.J."/>
            <person name="Pejavara N.C."/>
            <person name="Picknally G.M."/>
            <person name="Christen E.M."/>
            <person name="Williams K.C."/>
            <person name="Merlino C.O."/>
            <person name="McCann M.P."/>
            <person name="Lee-Soety J.Y."/>
            <person name="Washington J.M."/>
            <person name="Garlena R.A."/>
            <person name="Russell D.A."/>
            <person name="Pope W.H."/>
            <person name="Jacobs-Sera D."/>
            <person name="Hendrix R.W."/>
            <person name="Hatfull G.F."/>
        </authorList>
    </citation>
    <scope>NUCLEOTIDE SEQUENCE [LARGE SCALE GENOMIC DNA]</scope>
</reference>
<organism evidence="1 2">
    <name type="scientific">Gordonia phage NatB6</name>
    <dbReference type="NCBI Taxonomy" id="2250322"/>
    <lineage>
        <taxon>Viruses</taxon>
        <taxon>Duplodnaviria</taxon>
        <taxon>Heunggongvirae</taxon>
        <taxon>Uroviricota</taxon>
        <taxon>Caudoviricetes</taxon>
        <taxon>Zierdtviridae</taxon>
        <taxon>Emilbogenvirinae</taxon>
        <taxon>Foxborovirus</taxon>
        <taxon>Foxborovirus NatB6</taxon>
    </lineage>
</organism>
<gene>
    <name evidence="1" type="primary">53</name>
    <name evidence="1" type="ORF">SEA_NATB6_53</name>
</gene>
<evidence type="ECO:0000313" key="1">
    <source>
        <dbReference type="EMBL" id="AXH50333.1"/>
    </source>
</evidence>
<dbReference type="Proteomes" id="UP000259879">
    <property type="component" value="Segment"/>
</dbReference>
<proteinExistence type="predicted"/>
<accession>A0A345L4Y1</accession>
<protein>
    <submittedName>
        <fullName evidence="1">Uncharacterized protein</fullName>
    </submittedName>
</protein>
<evidence type="ECO:0000313" key="2">
    <source>
        <dbReference type="Proteomes" id="UP000259879"/>
    </source>
</evidence>
<dbReference type="KEGG" id="vg:65114675"/>
<sequence length="134" mass="15154">MDFDKTLESLDFETDGLVCDAKKMLWLSANLDRVLPAEVSLAELHPKGCQARGTKAYDLRLCTCWPGSNPIKLIDEGYDISTVPFVAGLIRRYAVLCPAHVRYFREYLAFPMVCPGCGLYFESVDEVLLREQEI</sequence>
<dbReference type="RefSeq" id="YP_010097014.1">
    <property type="nucleotide sequence ID" value="NC_055755.1"/>
</dbReference>
<keyword evidence="2" id="KW-1185">Reference proteome</keyword>
<dbReference type="EMBL" id="MH536824">
    <property type="protein sequence ID" value="AXH50333.1"/>
    <property type="molecule type" value="Genomic_DNA"/>
</dbReference>
<dbReference type="GeneID" id="65114675"/>